<accession>A0A822YDJ0</accession>
<keyword evidence="1" id="KW-1133">Transmembrane helix</keyword>
<keyword evidence="1" id="KW-0812">Transmembrane</keyword>
<comment type="caution">
    <text evidence="2">The sequence shown here is derived from an EMBL/GenBank/DDBJ whole genome shotgun (WGS) entry which is preliminary data.</text>
</comment>
<reference evidence="2 3" key="1">
    <citation type="journal article" date="2020" name="Mol. Biol. Evol.">
        <title>Distinct Expression and Methylation Patterns for Genes with Different Fates following a Single Whole-Genome Duplication in Flowering Plants.</title>
        <authorList>
            <person name="Shi T."/>
            <person name="Rahmani R.S."/>
            <person name="Gugger P.F."/>
            <person name="Wang M."/>
            <person name="Li H."/>
            <person name="Zhang Y."/>
            <person name="Li Z."/>
            <person name="Wang Q."/>
            <person name="Van de Peer Y."/>
            <person name="Marchal K."/>
            <person name="Chen J."/>
        </authorList>
    </citation>
    <scope>NUCLEOTIDE SEQUENCE [LARGE SCALE GENOMIC DNA]</scope>
    <source>
        <tissue evidence="2">Leaf</tissue>
    </source>
</reference>
<keyword evidence="3" id="KW-1185">Reference proteome</keyword>
<dbReference type="Proteomes" id="UP000607653">
    <property type="component" value="Unassembled WGS sequence"/>
</dbReference>
<proteinExistence type="predicted"/>
<evidence type="ECO:0000313" key="2">
    <source>
        <dbReference type="EMBL" id="DAD30640.1"/>
    </source>
</evidence>
<protein>
    <submittedName>
        <fullName evidence="2">Uncharacterized protein</fullName>
    </submittedName>
</protein>
<dbReference type="AlphaFoldDB" id="A0A822YDJ0"/>
<evidence type="ECO:0000313" key="3">
    <source>
        <dbReference type="Proteomes" id="UP000607653"/>
    </source>
</evidence>
<organism evidence="2 3">
    <name type="scientific">Nelumbo nucifera</name>
    <name type="common">Sacred lotus</name>
    <dbReference type="NCBI Taxonomy" id="4432"/>
    <lineage>
        <taxon>Eukaryota</taxon>
        <taxon>Viridiplantae</taxon>
        <taxon>Streptophyta</taxon>
        <taxon>Embryophyta</taxon>
        <taxon>Tracheophyta</taxon>
        <taxon>Spermatophyta</taxon>
        <taxon>Magnoliopsida</taxon>
        <taxon>Proteales</taxon>
        <taxon>Nelumbonaceae</taxon>
        <taxon>Nelumbo</taxon>
    </lineage>
</organism>
<gene>
    <name evidence="2" type="ORF">HUJ06_009491</name>
</gene>
<evidence type="ECO:0000256" key="1">
    <source>
        <dbReference type="SAM" id="Phobius"/>
    </source>
</evidence>
<dbReference type="EMBL" id="DUZY01000003">
    <property type="protein sequence ID" value="DAD30640.1"/>
    <property type="molecule type" value="Genomic_DNA"/>
</dbReference>
<sequence>MRSGQITESETHLLEINLISAQGLKPPLLTSDACGLTLLPGLTPPPSSTPMWTFIFCVSSAFLSIDTFVVCIDTYAVGYLKDTLIGIIHFLIANCLSSNVPSFFALQICRPSFVRFHGVLNISAIVIKYRTNFTALNGFSAIRYCVLMGKNRPHQSDHQSKQPSKTNNLVSIHMEIIPGSIRMIRSPLLFHGTSLFHHHRYNSNEGAGGGEGNRPH</sequence>
<keyword evidence="1" id="KW-0472">Membrane</keyword>
<feature type="transmembrane region" description="Helical" evidence="1">
    <location>
        <begin position="84"/>
        <end position="106"/>
    </location>
</feature>
<name>A0A822YDJ0_NELNU</name>
<feature type="transmembrane region" description="Helical" evidence="1">
    <location>
        <begin position="51"/>
        <end position="72"/>
    </location>
</feature>